<feature type="transmembrane region" description="Helical" evidence="3">
    <location>
        <begin position="400"/>
        <end position="417"/>
    </location>
</feature>
<dbReference type="EMBL" id="JAUJYN010000003">
    <property type="protein sequence ID" value="KAK1275346.1"/>
    <property type="molecule type" value="Genomic_DNA"/>
</dbReference>
<dbReference type="Proteomes" id="UP001179952">
    <property type="component" value="Unassembled WGS sequence"/>
</dbReference>
<protein>
    <submittedName>
        <fullName evidence="5">Uncharacterized protein</fullName>
    </submittedName>
</protein>
<comment type="caution">
    <text evidence="5">The sequence shown here is derived from an EMBL/GenBank/DDBJ whole genome shotgun (WGS) entry which is preliminary data.</text>
</comment>
<evidence type="ECO:0000313" key="5">
    <source>
        <dbReference type="EMBL" id="KAK1275346.1"/>
    </source>
</evidence>
<feature type="signal peptide" evidence="4">
    <location>
        <begin position="1"/>
        <end position="24"/>
    </location>
</feature>
<keyword evidence="3" id="KW-1133">Transmembrane helix</keyword>
<feature type="region of interest" description="Disordered" evidence="2">
    <location>
        <begin position="429"/>
        <end position="451"/>
    </location>
</feature>
<organism evidence="5 6">
    <name type="scientific">Acorus gramineus</name>
    <name type="common">Dwarf sweet flag</name>
    <dbReference type="NCBI Taxonomy" id="55184"/>
    <lineage>
        <taxon>Eukaryota</taxon>
        <taxon>Viridiplantae</taxon>
        <taxon>Streptophyta</taxon>
        <taxon>Embryophyta</taxon>
        <taxon>Tracheophyta</taxon>
        <taxon>Spermatophyta</taxon>
        <taxon>Magnoliopsida</taxon>
        <taxon>Liliopsida</taxon>
        <taxon>Acoraceae</taxon>
        <taxon>Acorus</taxon>
    </lineage>
</organism>
<keyword evidence="3" id="KW-0812">Transmembrane</keyword>
<dbReference type="SUPFAM" id="SSF57997">
    <property type="entry name" value="Tropomyosin"/>
    <property type="match status" value="1"/>
</dbReference>
<evidence type="ECO:0000256" key="1">
    <source>
        <dbReference type="SAM" id="Coils"/>
    </source>
</evidence>
<keyword evidence="1" id="KW-0175">Coiled coil</keyword>
<evidence type="ECO:0000256" key="4">
    <source>
        <dbReference type="SAM" id="SignalP"/>
    </source>
</evidence>
<dbReference type="Gene3D" id="1.10.287.1490">
    <property type="match status" value="1"/>
</dbReference>
<evidence type="ECO:0000256" key="3">
    <source>
        <dbReference type="SAM" id="Phobius"/>
    </source>
</evidence>
<keyword evidence="4" id="KW-0732">Signal</keyword>
<sequence>MMAVLKKLLIVSIFVCLVLGEVRADAVIEDDAAAAAAATAEVEIHDSRLKLESENLKSKISSLESIIKDKVLELESKDGSIAAMKEAHREMSEKIESLQGDIESLMKKKSMDAQEQVGKAHAQAGQLEQQVKKLKNELELERKKMADLENRAIKAESQVQELNLKLESLQKTNDDQKRLLQSTKRALRAAEEDLLKAQKEAKLKADKLGEVHGAWLPPWLAAHLDLCQVFVVTHWNQHGKPVVDVIVQKASEKSAQVQKWAEPHVATVYSKWIPAAKEQWVVLTTHVEPYIQTASAKTVEIYETSKSTLKPHIIKAQELVEPHLKEAKKFCKPYIDQAATVSKPHVDKVQVALKPYTKKVARSYRRFLKTATMYHHQVQAALQEELKKHEFTKSLATKELVWFLASALLALPALILYKMTSSLFCKKAKKPARTVHTNQPHRRPKRRHADK</sequence>
<evidence type="ECO:0000256" key="2">
    <source>
        <dbReference type="SAM" id="MobiDB-lite"/>
    </source>
</evidence>
<keyword evidence="3" id="KW-0472">Membrane</keyword>
<feature type="chain" id="PRO_5043731749" evidence="4">
    <location>
        <begin position="25"/>
        <end position="451"/>
    </location>
</feature>
<evidence type="ECO:0000313" key="6">
    <source>
        <dbReference type="Proteomes" id="UP001179952"/>
    </source>
</evidence>
<dbReference type="PANTHER" id="PTHR34360:SF1">
    <property type="entry name" value="OS08G0519400 PROTEIN"/>
    <property type="match status" value="1"/>
</dbReference>
<feature type="coiled-coil region" evidence="1">
    <location>
        <begin position="81"/>
        <end position="207"/>
    </location>
</feature>
<dbReference type="PANTHER" id="PTHR34360">
    <property type="entry name" value="OS08G0519400 PROTEIN"/>
    <property type="match status" value="1"/>
</dbReference>
<proteinExistence type="predicted"/>
<dbReference type="SUPFAM" id="SSF58113">
    <property type="entry name" value="Apolipoprotein A-I"/>
    <property type="match status" value="1"/>
</dbReference>
<gene>
    <name evidence="5" type="ORF">QJS04_geneDACA004112</name>
</gene>
<reference evidence="5" key="2">
    <citation type="submission" date="2023-06" db="EMBL/GenBank/DDBJ databases">
        <authorList>
            <person name="Ma L."/>
            <person name="Liu K.-W."/>
            <person name="Li Z."/>
            <person name="Hsiao Y.-Y."/>
            <person name="Qi Y."/>
            <person name="Fu T."/>
            <person name="Tang G."/>
            <person name="Zhang D."/>
            <person name="Sun W.-H."/>
            <person name="Liu D.-K."/>
            <person name="Li Y."/>
            <person name="Chen G.-Z."/>
            <person name="Liu X.-D."/>
            <person name="Liao X.-Y."/>
            <person name="Jiang Y.-T."/>
            <person name="Yu X."/>
            <person name="Hao Y."/>
            <person name="Huang J."/>
            <person name="Zhao X.-W."/>
            <person name="Ke S."/>
            <person name="Chen Y.-Y."/>
            <person name="Wu W.-L."/>
            <person name="Hsu J.-L."/>
            <person name="Lin Y.-F."/>
            <person name="Huang M.-D."/>
            <person name="Li C.-Y."/>
            <person name="Huang L."/>
            <person name="Wang Z.-W."/>
            <person name="Zhao X."/>
            <person name="Zhong W.-Y."/>
            <person name="Peng D.-H."/>
            <person name="Ahmad S."/>
            <person name="Lan S."/>
            <person name="Zhang J.-S."/>
            <person name="Tsai W.-C."/>
            <person name="Van De Peer Y."/>
            <person name="Liu Z.-J."/>
        </authorList>
    </citation>
    <scope>NUCLEOTIDE SEQUENCE</scope>
    <source>
        <strain evidence="5">SCP</strain>
        <tissue evidence="5">Leaves</tissue>
    </source>
</reference>
<reference evidence="5" key="1">
    <citation type="journal article" date="2023" name="Nat. Commun.">
        <title>Diploid and tetraploid genomes of Acorus and the evolution of monocots.</title>
        <authorList>
            <person name="Ma L."/>
            <person name="Liu K.W."/>
            <person name="Li Z."/>
            <person name="Hsiao Y.Y."/>
            <person name="Qi Y."/>
            <person name="Fu T."/>
            <person name="Tang G.D."/>
            <person name="Zhang D."/>
            <person name="Sun W.H."/>
            <person name="Liu D.K."/>
            <person name="Li Y."/>
            <person name="Chen G.Z."/>
            <person name="Liu X.D."/>
            <person name="Liao X.Y."/>
            <person name="Jiang Y.T."/>
            <person name="Yu X."/>
            <person name="Hao Y."/>
            <person name="Huang J."/>
            <person name="Zhao X.W."/>
            <person name="Ke S."/>
            <person name="Chen Y.Y."/>
            <person name="Wu W.L."/>
            <person name="Hsu J.L."/>
            <person name="Lin Y.F."/>
            <person name="Huang M.D."/>
            <person name="Li C.Y."/>
            <person name="Huang L."/>
            <person name="Wang Z.W."/>
            <person name="Zhao X."/>
            <person name="Zhong W.Y."/>
            <person name="Peng D.H."/>
            <person name="Ahmad S."/>
            <person name="Lan S."/>
            <person name="Zhang J.S."/>
            <person name="Tsai W.C."/>
            <person name="Van de Peer Y."/>
            <person name="Liu Z.J."/>
        </authorList>
    </citation>
    <scope>NUCLEOTIDE SEQUENCE</scope>
    <source>
        <strain evidence="5">SCP</strain>
    </source>
</reference>
<dbReference type="AlphaFoldDB" id="A0AAV9BGA8"/>
<keyword evidence="6" id="KW-1185">Reference proteome</keyword>
<name>A0AAV9BGA8_ACOGR</name>
<dbReference type="Gene3D" id="1.20.120.20">
    <property type="entry name" value="Apolipoprotein"/>
    <property type="match status" value="1"/>
</dbReference>
<accession>A0AAV9BGA8</accession>